<dbReference type="InterPro" id="IPR037401">
    <property type="entry name" value="SnoaL-like"/>
</dbReference>
<dbReference type="AlphaFoldDB" id="A0A917T609"/>
<evidence type="ECO:0000313" key="2">
    <source>
        <dbReference type="EMBL" id="GGM12412.1"/>
    </source>
</evidence>
<reference evidence="2" key="2">
    <citation type="submission" date="2020-09" db="EMBL/GenBank/DDBJ databases">
        <authorList>
            <person name="Sun Q."/>
            <person name="Ohkuma M."/>
        </authorList>
    </citation>
    <scope>NUCLEOTIDE SEQUENCE</scope>
    <source>
        <strain evidence="2">JCM 19831</strain>
    </source>
</reference>
<protein>
    <recommendedName>
        <fullName evidence="1">SnoaL-like domain-containing protein</fullName>
    </recommendedName>
</protein>
<name>A0A917T609_9ACTN</name>
<evidence type="ECO:0000313" key="3">
    <source>
        <dbReference type="Proteomes" id="UP000642070"/>
    </source>
</evidence>
<dbReference type="Proteomes" id="UP000642070">
    <property type="component" value="Unassembled WGS sequence"/>
</dbReference>
<dbReference type="SUPFAM" id="SSF54427">
    <property type="entry name" value="NTF2-like"/>
    <property type="match status" value="1"/>
</dbReference>
<dbReference type="RefSeq" id="WP_190248700.1">
    <property type="nucleotide sequence ID" value="NZ_BMPI01000005.1"/>
</dbReference>
<accession>A0A917T609</accession>
<dbReference type="Pfam" id="PF12680">
    <property type="entry name" value="SnoaL_2"/>
    <property type="match status" value="1"/>
</dbReference>
<dbReference type="Gene3D" id="3.10.450.50">
    <property type="match status" value="1"/>
</dbReference>
<comment type="caution">
    <text evidence="2">The sequence shown here is derived from an EMBL/GenBank/DDBJ whole genome shotgun (WGS) entry which is preliminary data.</text>
</comment>
<dbReference type="EMBL" id="BMPI01000005">
    <property type="protein sequence ID" value="GGM12412.1"/>
    <property type="molecule type" value="Genomic_DNA"/>
</dbReference>
<evidence type="ECO:0000259" key="1">
    <source>
        <dbReference type="Pfam" id="PF12680"/>
    </source>
</evidence>
<keyword evidence="3" id="KW-1185">Reference proteome</keyword>
<gene>
    <name evidence="2" type="ORF">GCM10007977_012010</name>
</gene>
<sequence length="106" mass="11577">MAERVLEQCRRFNDGVRTGEWDGYIAAFDEDATLDIVGDPGSPYRGREAIIEAYAADPPDDTITVSSVETDGDVDVARFAWDKGGTGTLTVRWAGGRIADFRVAFD</sequence>
<organism evidence="2 3">
    <name type="scientific">Dactylosporangium sucinum</name>
    <dbReference type="NCBI Taxonomy" id="1424081"/>
    <lineage>
        <taxon>Bacteria</taxon>
        <taxon>Bacillati</taxon>
        <taxon>Actinomycetota</taxon>
        <taxon>Actinomycetes</taxon>
        <taxon>Micromonosporales</taxon>
        <taxon>Micromonosporaceae</taxon>
        <taxon>Dactylosporangium</taxon>
    </lineage>
</organism>
<feature type="domain" description="SnoaL-like" evidence="1">
    <location>
        <begin position="10"/>
        <end position="98"/>
    </location>
</feature>
<proteinExistence type="predicted"/>
<dbReference type="InterPro" id="IPR032710">
    <property type="entry name" value="NTF2-like_dom_sf"/>
</dbReference>
<reference evidence="2" key="1">
    <citation type="journal article" date="2014" name="Int. J. Syst. Evol. Microbiol.">
        <title>Complete genome sequence of Corynebacterium casei LMG S-19264T (=DSM 44701T), isolated from a smear-ripened cheese.</title>
        <authorList>
            <consortium name="US DOE Joint Genome Institute (JGI-PGF)"/>
            <person name="Walter F."/>
            <person name="Albersmeier A."/>
            <person name="Kalinowski J."/>
            <person name="Ruckert C."/>
        </authorList>
    </citation>
    <scope>NUCLEOTIDE SEQUENCE</scope>
    <source>
        <strain evidence="2">JCM 19831</strain>
    </source>
</reference>